<dbReference type="GO" id="GO:0055085">
    <property type="term" value="P:transmembrane transport"/>
    <property type="evidence" value="ECO:0007669"/>
    <property type="project" value="InterPro"/>
</dbReference>
<comment type="caution">
    <text evidence="9">The sequence shown here is derived from an EMBL/GenBank/DDBJ whole genome shotgun (WGS) entry which is preliminary data.</text>
</comment>
<organism evidence="9 10">
    <name type="scientific">Kandleria vitulina DSM 20405</name>
    <dbReference type="NCBI Taxonomy" id="1410657"/>
    <lineage>
        <taxon>Bacteria</taxon>
        <taxon>Bacillati</taxon>
        <taxon>Bacillota</taxon>
        <taxon>Erysipelotrichia</taxon>
        <taxon>Erysipelotrichales</taxon>
        <taxon>Coprobacillaceae</taxon>
        <taxon>Kandleria</taxon>
    </lineage>
</organism>
<comment type="subcellular location">
    <subcellularLocation>
        <location evidence="1">Cell membrane</location>
        <topology evidence="1">Multi-pass membrane protein</topology>
    </subcellularLocation>
</comment>
<dbReference type="InterPro" id="IPR004776">
    <property type="entry name" value="Mem_transp_PIN-like"/>
</dbReference>
<keyword evidence="7 8" id="KW-0472">Membrane</keyword>
<keyword evidence="5 8" id="KW-0812">Transmembrane</keyword>
<evidence type="ECO:0008006" key="11">
    <source>
        <dbReference type="Google" id="ProtNLM"/>
    </source>
</evidence>
<evidence type="ECO:0000256" key="5">
    <source>
        <dbReference type="ARBA" id="ARBA00022692"/>
    </source>
</evidence>
<evidence type="ECO:0000313" key="9">
    <source>
        <dbReference type="EMBL" id="KRN49851.1"/>
    </source>
</evidence>
<feature type="transmembrane region" description="Helical" evidence="8">
    <location>
        <begin position="286"/>
        <end position="309"/>
    </location>
</feature>
<evidence type="ECO:0000256" key="7">
    <source>
        <dbReference type="ARBA" id="ARBA00023136"/>
    </source>
</evidence>
<dbReference type="RefSeq" id="WP_029071233.1">
    <property type="nucleotide sequence ID" value="NZ_JNKN01000023.1"/>
</dbReference>
<evidence type="ECO:0000256" key="2">
    <source>
        <dbReference type="ARBA" id="ARBA00010145"/>
    </source>
</evidence>
<evidence type="ECO:0000256" key="8">
    <source>
        <dbReference type="SAM" id="Phobius"/>
    </source>
</evidence>
<feature type="transmembrane region" description="Helical" evidence="8">
    <location>
        <begin position="67"/>
        <end position="88"/>
    </location>
</feature>
<feature type="transmembrane region" description="Helical" evidence="8">
    <location>
        <begin position="37"/>
        <end position="55"/>
    </location>
</feature>
<comment type="similarity">
    <text evidence="2">Belongs to the auxin efflux carrier (TC 2.A.69) family.</text>
</comment>
<accession>A0A0R2HBU0</accession>
<gene>
    <name evidence="9" type="ORF">IV49_GL000642</name>
</gene>
<keyword evidence="10" id="KW-1185">Reference proteome</keyword>
<feature type="transmembrane region" description="Helical" evidence="8">
    <location>
        <begin position="6"/>
        <end position="25"/>
    </location>
</feature>
<feature type="transmembrane region" description="Helical" evidence="8">
    <location>
        <begin position="218"/>
        <end position="242"/>
    </location>
</feature>
<dbReference type="EMBL" id="JQBL01000019">
    <property type="protein sequence ID" value="KRN49851.1"/>
    <property type="molecule type" value="Genomic_DNA"/>
</dbReference>
<dbReference type="Proteomes" id="UP000051841">
    <property type="component" value="Unassembled WGS sequence"/>
</dbReference>
<keyword evidence="3" id="KW-0813">Transport</keyword>
<feature type="transmembrane region" description="Helical" evidence="8">
    <location>
        <begin position="100"/>
        <end position="117"/>
    </location>
</feature>
<feature type="transmembrane region" description="Helical" evidence="8">
    <location>
        <begin position="183"/>
        <end position="206"/>
    </location>
</feature>
<name>A0A0R2HBU0_9FIRM</name>
<proteinExistence type="inferred from homology"/>
<feature type="transmembrane region" description="Helical" evidence="8">
    <location>
        <begin position="254"/>
        <end position="274"/>
    </location>
</feature>
<dbReference type="Gene3D" id="1.20.1530.20">
    <property type="match status" value="1"/>
</dbReference>
<keyword evidence="6 8" id="KW-1133">Transmembrane helix</keyword>
<keyword evidence="4" id="KW-1003">Cell membrane</keyword>
<evidence type="ECO:0000313" key="10">
    <source>
        <dbReference type="Proteomes" id="UP000051841"/>
    </source>
</evidence>
<protein>
    <recommendedName>
        <fullName evidence="11">AEC family transporter</fullName>
    </recommendedName>
</protein>
<evidence type="ECO:0000256" key="1">
    <source>
        <dbReference type="ARBA" id="ARBA00004651"/>
    </source>
</evidence>
<evidence type="ECO:0000256" key="4">
    <source>
        <dbReference type="ARBA" id="ARBA00022475"/>
    </source>
</evidence>
<feature type="transmembrane region" description="Helical" evidence="8">
    <location>
        <begin position="157"/>
        <end position="177"/>
    </location>
</feature>
<evidence type="ECO:0000256" key="3">
    <source>
        <dbReference type="ARBA" id="ARBA00022448"/>
    </source>
</evidence>
<dbReference type="Pfam" id="PF03547">
    <property type="entry name" value="Mem_trans"/>
    <property type="match status" value="1"/>
</dbReference>
<dbReference type="PANTHER" id="PTHR36838">
    <property type="entry name" value="AUXIN EFFLUX CARRIER FAMILY PROTEIN"/>
    <property type="match status" value="1"/>
</dbReference>
<dbReference type="InterPro" id="IPR038770">
    <property type="entry name" value="Na+/solute_symporter_sf"/>
</dbReference>
<evidence type="ECO:0000256" key="6">
    <source>
        <dbReference type="ARBA" id="ARBA00022989"/>
    </source>
</evidence>
<dbReference type="GO" id="GO:0005886">
    <property type="term" value="C:plasma membrane"/>
    <property type="evidence" value="ECO:0007669"/>
    <property type="project" value="UniProtKB-SubCell"/>
</dbReference>
<dbReference type="PATRIC" id="fig|1410657.5.peg.668"/>
<dbReference type="AlphaFoldDB" id="A0A0R2HBU0"/>
<sequence length="310" mass="34233">MDMALSLASQIGAMFIMIAVGFIMIKKEICTLKDCNLFSMIVLYVCGPCAIIKSFQLELTQDKVNGFLLAVAASIGIHVLYIVMTELLSKVFHFCNVEKASLIYSNAGNLIIPLVTLTMSEKMVFYCSAYMMVQIALVWTHCLSLIKNEKSFVFKKIIGNINILAIILGMSLFLLNIKLPVPISSAMSSMGAMMGPLSMFVVGMLLSKVSWKDVFANIRAYLIVLIRLIILPLMVLALFLVLRLHTLLPQGKDILMIVLLAAAAPSASTVTQFAQLYHNKPFEASIINALSILLCILTMPTIILVYLYFA</sequence>
<dbReference type="PANTHER" id="PTHR36838:SF1">
    <property type="entry name" value="SLR1864 PROTEIN"/>
    <property type="match status" value="1"/>
</dbReference>
<reference evidence="9 10" key="1">
    <citation type="journal article" date="2015" name="Genome Announc.">
        <title>Expanding the biotechnology potential of lactobacilli through comparative genomics of 213 strains and associated genera.</title>
        <authorList>
            <person name="Sun Z."/>
            <person name="Harris H.M."/>
            <person name="McCann A."/>
            <person name="Guo C."/>
            <person name="Argimon S."/>
            <person name="Zhang W."/>
            <person name="Yang X."/>
            <person name="Jeffery I.B."/>
            <person name="Cooney J.C."/>
            <person name="Kagawa T.F."/>
            <person name="Liu W."/>
            <person name="Song Y."/>
            <person name="Salvetti E."/>
            <person name="Wrobel A."/>
            <person name="Rasinkangas P."/>
            <person name="Parkhill J."/>
            <person name="Rea M.C."/>
            <person name="O'Sullivan O."/>
            <person name="Ritari J."/>
            <person name="Douillard F.P."/>
            <person name="Paul Ross R."/>
            <person name="Yang R."/>
            <person name="Briner A.E."/>
            <person name="Felis G.E."/>
            <person name="de Vos W.M."/>
            <person name="Barrangou R."/>
            <person name="Klaenhammer T.R."/>
            <person name="Caufield P.W."/>
            <person name="Cui Y."/>
            <person name="Zhang H."/>
            <person name="O'Toole P.W."/>
        </authorList>
    </citation>
    <scope>NUCLEOTIDE SEQUENCE [LARGE SCALE GENOMIC DNA]</scope>
    <source>
        <strain evidence="9 10">DSM 20405</strain>
    </source>
</reference>
<feature type="transmembrane region" description="Helical" evidence="8">
    <location>
        <begin position="123"/>
        <end position="145"/>
    </location>
</feature>